<keyword evidence="3" id="KW-0378">Hydrolase</keyword>
<dbReference type="PANTHER" id="PTHR37326">
    <property type="entry name" value="BLL3975 PROTEIN"/>
    <property type="match status" value="1"/>
</dbReference>
<dbReference type="Proteomes" id="UP001348149">
    <property type="component" value="Unassembled WGS sequence"/>
</dbReference>
<evidence type="ECO:0000256" key="2">
    <source>
        <dbReference type="ARBA" id="ARBA00022723"/>
    </source>
</evidence>
<protein>
    <submittedName>
        <fullName evidence="6">Succinylglutamate desuccinylase/aspartoacylase family protein</fullName>
    </submittedName>
</protein>
<name>A0ABU6HH20_9RHOB</name>
<accession>A0ABU6HH20</accession>
<proteinExistence type="predicted"/>
<dbReference type="SUPFAM" id="SSF53187">
    <property type="entry name" value="Zn-dependent exopeptidases"/>
    <property type="match status" value="1"/>
</dbReference>
<dbReference type="CDD" id="cd06252">
    <property type="entry name" value="M14_ASTE_ASPA-like"/>
    <property type="match status" value="1"/>
</dbReference>
<dbReference type="Gene3D" id="3.40.630.10">
    <property type="entry name" value="Zn peptidases"/>
    <property type="match status" value="1"/>
</dbReference>
<gene>
    <name evidence="6" type="ORF">VK792_10690</name>
</gene>
<evidence type="ECO:0000256" key="3">
    <source>
        <dbReference type="ARBA" id="ARBA00022801"/>
    </source>
</evidence>
<dbReference type="RefSeq" id="WP_326297475.1">
    <property type="nucleotide sequence ID" value="NZ_JAYLLH010000012.1"/>
</dbReference>
<keyword evidence="4" id="KW-0862">Zinc</keyword>
<comment type="cofactor">
    <cofactor evidence="1">
        <name>Zn(2+)</name>
        <dbReference type="ChEBI" id="CHEBI:29105"/>
    </cofactor>
</comment>
<dbReference type="Pfam" id="PF24827">
    <property type="entry name" value="AstE_AspA_cat"/>
    <property type="match status" value="1"/>
</dbReference>
<evidence type="ECO:0000256" key="4">
    <source>
        <dbReference type="ARBA" id="ARBA00022833"/>
    </source>
</evidence>
<organism evidence="6 7">
    <name type="scientific">Mesobacterium hydrothermale</name>
    <dbReference type="NCBI Taxonomy" id="3111907"/>
    <lineage>
        <taxon>Bacteria</taxon>
        <taxon>Pseudomonadati</taxon>
        <taxon>Pseudomonadota</taxon>
        <taxon>Alphaproteobacteria</taxon>
        <taxon>Rhodobacterales</taxon>
        <taxon>Roseobacteraceae</taxon>
        <taxon>Mesobacterium</taxon>
    </lineage>
</organism>
<dbReference type="InterPro" id="IPR053138">
    <property type="entry name" value="N-alpha-Ac-DABA_deacetylase"/>
</dbReference>
<evidence type="ECO:0000256" key="1">
    <source>
        <dbReference type="ARBA" id="ARBA00001947"/>
    </source>
</evidence>
<keyword evidence="2" id="KW-0479">Metal-binding</keyword>
<evidence type="ECO:0000313" key="7">
    <source>
        <dbReference type="Proteomes" id="UP001348149"/>
    </source>
</evidence>
<comment type="caution">
    <text evidence="6">The sequence shown here is derived from an EMBL/GenBank/DDBJ whole genome shotgun (WGS) entry which is preliminary data.</text>
</comment>
<dbReference type="PIRSF" id="PIRSF039012">
    <property type="entry name" value="ASP"/>
    <property type="match status" value="1"/>
</dbReference>
<dbReference type="EMBL" id="JAYLLH010000012">
    <property type="protein sequence ID" value="MEC3861754.1"/>
    <property type="molecule type" value="Genomic_DNA"/>
</dbReference>
<keyword evidence="7" id="KW-1185">Reference proteome</keyword>
<reference evidence="6 7" key="1">
    <citation type="submission" date="2024-01" db="EMBL/GenBank/DDBJ databases">
        <title>Mesobacterium rodlantinim sp. nov., isolated from shallow sea hydrothermal systems off Kueishantao Island.</title>
        <authorList>
            <person name="Su Z."/>
            <person name="Tang K."/>
        </authorList>
    </citation>
    <scope>NUCLEOTIDE SEQUENCE [LARGE SCALE GENOMIC DNA]</scope>
    <source>
        <strain evidence="6 7">TK19101</strain>
    </source>
</reference>
<dbReference type="InterPro" id="IPR043795">
    <property type="entry name" value="N-alpha-Ac-DABA-like"/>
</dbReference>
<evidence type="ECO:0000259" key="5">
    <source>
        <dbReference type="Pfam" id="PF24827"/>
    </source>
</evidence>
<feature type="domain" description="Succinylglutamate desuccinylase/Aspartoacylase catalytic" evidence="5">
    <location>
        <begin position="53"/>
        <end position="237"/>
    </location>
</feature>
<dbReference type="PANTHER" id="PTHR37326:SF1">
    <property type="entry name" value="BLL3975 PROTEIN"/>
    <property type="match status" value="1"/>
</dbReference>
<evidence type="ECO:0000313" key="6">
    <source>
        <dbReference type="EMBL" id="MEC3861754.1"/>
    </source>
</evidence>
<sequence>MHAPDFSASRLLPGVDLTAPGKRAGQIGLLHSDNDNPLGVYPIPAMCIVGGVGPTVLLLAGVHGDEYEGPAALTRLYQALEPSDVTGRLIFLPQLNAPACTAGTRVSPLDGGNLNRAFPGAADGGPTAQIAHMVSACLMPVCDAVIDLHSGGKASWFVPCALAARGRDGAPDVANMALARAFRADVIWQLGAANDDRSVNGAATAHGIPCIAAELGGGGYVGIDALQIGEAGVRHALIQLGVLQGKVPEAMPRVVELSAPGHRVTAPVAGVYLPARAAGEDIAAGERLGQIVTPAQPDAAPTEIRAETSGLILAETRRAAVVPGAFLAFIAGAA</sequence>
<dbReference type="InterPro" id="IPR055438">
    <property type="entry name" value="AstE_AspA_cat"/>
</dbReference>